<reference evidence="5 6" key="1">
    <citation type="journal article" date="2014" name="PLoS ONE">
        <title>Identification and Characterization of a New Erythromycin Biosynthetic Gene Cluster in Actinopolyspora erythraea YIM90600, a Novel Erythronolide-Producing Halophilic Actinomycete Isolated from Salt Field.</title>
        <authorList>
            <person name="Chen D."/>
            <person name="Feng J."/>
            <person name="Huang L."/>
            <person name="Zhang Q."/>
            <person name="Wu J."/>
            <person name="Zhu X."/>
            <person name="Duan Y."/>
            <person name="Xu Z."/>
        </authorList>
    </citation>
    <scope>NUCLEOTIDE SEQUENCE [LARGE SCALE GENOMIC DNA]</scope>
    <source>
        <strain evidence="5 6">YIM90600</strain>
    </source>
</reference>
<keyword evidence="6" id="KW-1185">Reference proteome</keyword>
<dbReference type="EMBL" id="CP022752">
    <property type="protein sequence ID" value="ASU80131.1"/>
    <property type="molecule type" value="Genomic_DNA"/>
</dbReference>
<dbReference type="Pfam" id="PF06013">
    <property type="entry name" value="WXG100"/>
    <property type="match status" value="1"/>
</dbReference>
<dbReference type="EMBL" id="JPMV01000011">
    <property type="protein sequence ID" value="KGI82499.1"/>
    <property type="molecule type" value="Genomic_DNA"/>
</dbReference>
<proteinExistence type="inferred from homology"/>
<comment type="similarity">
    <text evidence="1">Belongs to the WXG100 family.</text>
</comment>
<dbReference type="OrthoDB" id="4554345at2"/>
<dbReference type="NCBIfam" id="TIGR03930">
    <property type="entry name" value="WXG100_ESAT6"/>
    <property type="match status" value="1"/>
</dbReference>
<reference evidence="4 7" key="2">
    <citation type="submission" date="2017-08" db="EMBL/GenBank/DDBJ databases">
        <title>The complete genome sequence of moderately halophilic actinomycete Actinopolyspora erythraea YIM 90600, the producer of novel erythromycin, novel actinopolysporins A-C and tubercidin.</title>
        <authorList>
            <person name="Yin M."/>
            <person name="Tang S."/>
        </authorList>
    </citation>
    <scope>NUCLEOTIDE SEQUENCE [LARGE SCALE GENOMIC DNA]</scope>
    <source>
        <strain evidence="4 7">YIM 90600</strain>
    </source>
</reference>
<evidence type="ECO:0000256" key="1">
    <source>
        <dbReference type="RuleBase" id="RU362001"/>
    </source>
</evidence>
<evidence type="ECO:0000256" key="3">
    <source>
        <dbReference type="SAM" id="MobiDB-lite"/>
    </source>
</evidence>
<dbReference type="InterPro" id="IPR036689">
    <property type="entry name" value="ESAT-6-like_sf"/>
</dbReference>
<evidence type="ECO:0000313" key="4">
    <source>
        <dbReference type="EMBL" id="ASU80131.1"/>
    </source>
</evidence>
<feature type="coiled-coil region" evidence="2">
    <location>
        <begin position="13"/>
        <end position="77"/>
    </location>
</feature>
<feature type="region of interest" description="Disordered" evidence="3">
    <location>
        <begin position="80"/>
        <end position="105"/>
    </location>
</feature>
<dbReference type="AlphaFoldDB" id="A0A099D904"/>
<evidence type="ECO:0000256" key="2">
    <source>
        <dbReference type="SAM" id="Coils"/>
    </source>
</evidence>
<evidence type="ECO:0000313" key="5">
    <source>
        <dbReference type="EMBL" id="KGI82499.1"/>
    </source>
</evidence>
<dbReference type="InterPro" id="IPR010310">
    <property type="entry name" value="T7SS_ESAT-6-like"/>
</dbReference>
<accession>A0A099D904</accession>
<gene>
    <name evidence="4" type="ORF">CDG81_19785</name>
    <name evidence="5" type="ORF">IL38_05090</name>
</gene>
<sequence length="105" mass="11623">MSQQGFGTDVELMQKSAAQVEDVRNNVDQAIQKLNGELEPVMAGWSGQAAQVFRKLMEQFKENANTITTQLQEISDNIKSSGQDYAQRDEEQAAEVSKIEGMLNG</sequence>
<evidence type="ECO:0000313" key="7">
    <source>
        <dbReference type="Proteomes" id="UP000215043"/>
    </source>
</evidence>
<dbReference type="eggNOG" id="COG4842">
    <property type="taxonomic scope" value="Bacteria"/>
</dbReference>
<dbReference type="Proteomes" id="UP000029737">
    <property type="component" value="Unassembled WGS sequence"/>
</dbReference>
<dbReference type="Proteomes" id="UP000215043">
    <property type="component" value="Chromosome"/>
</dbReference>
<protein>
    <recommendedName>
        <fullName evidence="1">ESAT-6-like protein</fullName>
    </recommendedName>
</protein>
<name>A0A099D904_9ACTN</name>
<keyword evidence="2" id="KW-0175">Coiled coil</keyword>
<dbReference type="KEGG" id="aey:CDG81_19785"/>
<organism evidence="4 7">
    <name type="scientific">Actinopolyspora erythraea</name>
    <dbReference type="NCBI Taxonomy" id="414996"/>
    <lineage>
        <taxon>Bacteria</taxon>
        <taxon>Bacillati</taxon>
        <taxon>Actinomycetota</taxon>
        <taxon>Actinomycetes</taxon>
        <taxon>Actinopolysporales</taxon>
        <taxon>Actinopolysporaceae</taxon>
        <taxon>Actinopolyspora</taxon>
    </lineage>
</organism>
<dbReference type="Gene3D" id="1.10.287.1060">
    <property type="entry name" value="ESAT-6-like"/>
    <property type="match status" value="1"/>
</dbReference>
<dbReference type="HOGENOM" id="CLU_151185_2_1_11"/>
<dbReference type="SUPFAM" id="SSF140453">
    <property type="entry name" value="EsxAB dimer-like"/>
    <property type="match status" value="1"/>
</dbReference>
<evidence type="ECO:0000313" key="6">
    <source>
        <dbReference type="Proteomes" id="UP000029737"/>
    </source>
</evidence>
<dbReference type="RefSeq" id="WP_043570460.1">
    <property type="nucleotide sequence ID" value="NZ_CP022752.1"/>
</dbReference>